<dbReference type="PANTHER" id="PTHR22996">
    <property type="entry name" value="MAHOGUNIN"/>
    <property type="match status" value="1"/>
</dbReference>
<evidence type="ECO:0000259" key="2">
    <source>
        <dbReference type="PROSITE" id="PS50089"/>
    </source>
</evidence>
<keyword evidence="1" id="KW-0862">Zinc</keyword>
<keyword evidence="3" id="KW-0436">Ligase</keyword>
<name>A0A481YVX6_9VIRU</name>
<dbReference type="GO" id="GO:0061630">
    <property type="term" value="F:ubiquitin protein ligase activity"/>
    <property type="evidence" value="ECO:0007669"/>
    <property type="project" value="UniProtKB-EC"/>
</dbReference>
<gene>
    <name evidence="3" type="ORF">LCMAC201_03430</name>
</gene>
<dbReference type="Gene3D" id="3.30.40.10">
    <property type="entry name" value="Zinc/RING finger domain, C3HC4 (zinc finger)"/>
    <property type="match status" value="1"/>
</dbReference>
<keyword evidence="1" id="KW-0863">Zinc-finger</keyword>
<accession>A0A481YVX6</accession>
<dbReference type="EMBL" id="MK500352">
    <property type="protein sequence ID" value="QBK87433.1"/>
    <property type="molecule type" value="Genomic_DNA"/>
</dbReference>
<dbReference type="SMART" id="SM00184">
    <property type="entry name" value="RING"/>
    <property type="match status" value="1"/>
</dbReference>
<keyword evidence="1" id="KW-0479">Metal-binding</keyword>
<dbReference type="Pfam" id="PF13920">
    <property type="entry name" value="zf-C3HC4_3"/>
    <property type="match status" value="1"/>
</dbReference>
<dbReference type="InterPro" id="IPR001841">
    <property type="entry name" value="Znf_RING"/>
</dbReference>
<dbReference type="InterPro" id="IPR045194">
    <property type="entry name" value="MGRN1/RNF157-like"/>
</dbReference>
<dbReference type="PROSITE" id="PS50089">
    <property type="entry name" value="ZF_RING_2"/>
    <property type="match status" value="1"/>
</dbReference>
<evidence type="ECO:0000256" key="1">
    <source>
        <dbReference type="PROSITE-ProRule" id="PRU00175"/>
    </source>
</evidence>
<proteinExistence type="predicted"/>
<feature type="domain" description="RING-type" evidence="2">
    <location>
        <begin position="163"/>
        <end position="200"/>
    </location>
</feature>
<organism evidence="3">
    <name type="scientific">Marseillevirus LCMAC201</name>
    <dbReference type="NCBI Taxonomy" id="2506605"/>
    <lineage>
        <taxon>Viruses</taxon>
        <taxon>Varidnaviria</taxon>
        <taxon>Bamfordvirae</taxon>
        <taxon>Nucleocytoviricota</taxon>
        <taxon>Megaviricetes</taxon>
        <taxon>Pimascovirales</taxon>
        <taxon>Pimascovirales incertae sedis</taxon>
        <taxon>Marseilleviridae</taxon>
    </lineage>
</organism>
<dbReference type="PANTHER" id="PTHR22996:SF0">
    <property type="entry name" value="RE60872P-RELATED"/>
    <property type="match status" value="1"/>
</dbReference>
<dbReference type="GO" id="GO:0008270">
    <property type="term" value="F:zinc ion binding"/>
    <property type="evidence" value="ECO:0007669"/>
    <property type="project" value="UniProtKB-KW"/>
</dbReference>
<reference evidence="3" key="1">
    <citation type="journal article" date="2019" name="MBio">
        <title>Virus Genomes from Deep Sea Sediments Expand the Ocean Megavirome and Support Independent Origins of Viral Gigantism.</title>
        <authorList>
            <person name="Backstrom D."/>
            <person name="Yutin N."/>
            <person name="Jorgensen S.L."/>
            <person name="Dharamshi J."/>
            <person name="Homa F."/>
            <person name="Zaremba-Niedwiedzka K."/>
            <person name="Spang A."/>
            <person name="Wolf Y.I."/>
            <person name="Koonin E.V."/>
            <person name="Ettema T.J."/>
        </authorList>
    </citation>
    <scope>NUCLEOTIDE SEQUENCE</scope>
</reference>
<protein>
    <submittedName>
        <fullName evidence="3">Ubiquitin-protein ligase</fullName>
    </submittedName>
</protein>
<evidence type="ECO:0000313" key="3">
    <source>
        <dbReference type="EMBL" id="QBK87433.1"/>
    </source>
</evidence>
<dbReference type="GO" id="GO:0016567">
    <property type="term" value="P:protein ubiquitination"/>
    <property type="evidence" value="ECO:0007669"/>
    <property type="project" value="TreeGrafter"/>
</dbReference>
<dbReference type="SUPFAM" id="SSF57850">
    <property type="entry name" value="RING/U-box"/>
    <property type="match status" value="1"/>
</dbReference>
<dbReference type="GO" id="GO:0016874">
    <property type="term" value="F:ligase activity"/>
    <property type="evidence" value="ECO:0007669"/>
    <property type="project" value="UniProtKB-KW"/>
</dbReference>
<dbReference type="InterPro" id="IPR013083">
    <property type="entry name" value="Znf_RING/FYVE/PHD"/>
</dbReference>
<sequence length="215" mass="24370">MVNIHYIGSDSIKSIISPGTNFNLLEQSDVCLLGIDDTFDWKIVQDIQLPIIVLVQKNRDRQLIPVSIEASEQFQGWYNCCSESKIALLFEKLKADSWRLSKSSGKTIAKITVQKKMSLSQISKMEKQQQEALRLAEQERLAVIAEKERLAVIIAEKEKVGLCVICMDKNNNTTCIPCGHNCCCYECAVNFVTDRCPICRTIIERVIKIYDSGYI</sequence>